<feature type="domain" description="Carboxyltransferase" evidence="4">
    <location>
        <begin position="25"/>
        <end position="283"/>
    </location>
</feature>
<dbReference type="EMBL" id="JBHMEW010000044">
    <property type="protein sequence ID" value="MFB9211183.1"/>
    <property type="molecule type" value="Genomic_DNA"/>
</dbReference>
<dbReference type="RefSeq" id="WP_290249125.1">
    <property type="nucleotide sequence ID" value="NZ_JAUFQT010000002.1"/>
</dbReference>
<evidence type="ECO:0000256" key="2">
    <source>
        <dbReference type="ARBA" id="ARBA00022801"/>
    </source>
</evidence>
<keyword evidence="3" id="KW-0067">ATP-binding</keyword>
<evidence type="ECO:0000259" key="4">
    <source>
        <dbReference type="SMART" id="SM00797"/>
    </source>
</evidence>
<dbReference type="Proteomes" id="UP001589654">
    <property type="component" value="Unassembled WGS sequence"/>
</dbReference>
<gene>
    <name evidence="5" type="ORF">ACFFUR_05150</name>
</gene>
<keyword evidence="2" id="KW-0378">Hydrolase</keyword>
<protein>
    <submittedName>
        <fullName evidence="5">Biotin-dependent carboxyltransferase family protein</fullName>
    </submittedName>
</protein>
<dbReference type="PANTHER" id="PTHR43309">
    <property type="entry name" value="5-OXOPROLINASE SUBUNIT C"/>
    <property type="match status" value="1"/>
</dbReference>
<evidence type="ECO:0000256" key="3">
    <source>
        <dbReference type="ARBA" id="ARBA00022840"/>
    </source>
</evidence>
<dbReference type="InterPro" id="IPR029000">
    <property type="entry name" value="Cyclophilin-like_dom_sf"/>
</dbReference>
<evidence type="ECO:0000256" key="1">
    <source>
        <dbReference type="ARBA" id="ARBA00022741"/>
    </source>
</evidence>
<dbReference type="Pfam" id="PF02626">
    <property type="entry name" value="CT_A_B"/>
    <property type="match status" value="1"/>
</dbReference>
<dbReference type="InterPro" id="IPR003778">
    <property type="entry name" value="CT_A_B"/>
</dbReference>
<sequence length="283" mass="31617">MPHIKVIKAGLYSSIQDQGRFGQGQWGVPSAGPMDTLAFNLANHLLRNDPNDACLEMTMTGGQFLFEQPTQIVLTGAFGDILCNDTPYTNNQVINISSGDVLKIKPFRQGCRMYLGIKGGFQTEKILGSRSWYPGITSAHRLKKNIQIPYKVFKEELDSTHAHVAPDNTYFQEEALEVYPGPEAEKMKKDDFEKLFEKSFTLSNRQDRMGIQLEETFPNTLEEILTSPVYPGTIQLTPGGKLLVLMKDAQVTGGYPRVLQLGSKALSILSQKKPGEKIRFEVK</sequence>
<proteinExistence type="predicted"/>
<keyword evidence="1" id="KW-0547">Nucleotide-binding</keyword>
<comment type="caution">
    <text evidence="5">The sequence shown here is derived from an EMBL/GenBank/DDBJ whole genome shotgun (WGS) entry which is preliminary data.</text>
</comment>
<dbReference type="SMART" id="SM00797">
    <property type="entry name" value="AHS2"/>
    <property type="match status" value="1"/>
</dbReference>
<dbReference type="Gene3D" id="2.40.100.10">
    <property type="entry name" value="Cyclophilin-like"/>
    <property type="match status" value="1"/>
</dbReference>
<organism evidence="5 6">
    <name type="scientific">Echinicola jeungdonensis</name>
    <dbReference type="NCBI Taxonomy" id="709343"/>
    <lineage>
        <taxon>Bacteria</taxon>
        <taxon>Pseudomonadati</taxon>
        <taxon>Bacteroidota</taxon>
        <taxon>Cytophagia</taxon>
        <taxon>Cytophagales</taxon>
        <taxon>Cyclobacteriaceae</taxon>
        <taxon>Echinicola</taxon>
    </lineage>
</organism>
<evidence type="ECO:0000313" key="5">
    <source>
        <dbReference type="EMBL" id="MFB9211183.1"/>
    </source>
</evidence>
<keyword evidence="6" id="KW-1185">Reference proteome</keyword>
<evidence type="ECO:0000313" key="6">
    <source>
        <dbReference type="Proteomes" id="UP001589654"/>
    </source>
</evidence>
<accession>A0ABV5J2X9</accession>
<name>A0ABV5J2X9_9BACT</name>
<dbReference type="InterPro" id="IPR052708">
    <property type="entry name" value="PxpC"/>
</dbReference>
<reference evidence="5 6" key="1">
    <citation type="submission" date="2024-09" db="EMBL/GenBank/DDBJ databases">
        <authorList>
            <person name="Sun Q."/>
            <person name="Mori K."/>
        </authorList>
    </citation>
    <scope>NUCLEOTIDE SEQUENCE [LARGE SCALE GENOMIC DNA]</scope>
    <source>
        <strain evidence="5 6">CECT 7682</strain>
    </source>
</reference>
<dbReference type="PANTHER" id="PTHR43309:SF5">
    <property type="entry name" value="5-OXOPROLINASE SUBUNIT C"/>
    <property type="match status" value="1"/>
</dbReference>